<feature type="transmembrane region" description="Helical" evidence="1">
    <location>
        <begin position="66"/>
        <end position="84"/>
    </location>
</feature>
<dbReference type="STRING" id="326297.Sama_2729"/>
<dbReference type="EMBL" id="CP000507">
    <property type="protein sequence ID" value="ABM00932.1"/>
    <property type="molecule type" value="Genomic_DNA"/>
</dbReference>
<keyword evidence="1" id="KW-1133">Transmembrane helix</keyword>
<dbReference type="KEGG" id="saz:Sama_2729"/>
<sequence length="153" mass="16687">MPPRLERAGKIDSANRARAKLEIMKNTYHALKQRQSPYKTLLGSLLGAVLALIGFVMIAAADTGMVFLYLLPPTLIGLGARIIGQCFEWPLLFIPAASAACVYLTVFGYLLPFKSADLIVVPLGIALAAFLARKPLSDLEKNALWQARLGKFE</sequence>
<accession>A1S975</accession>
<dbReference type="OrthoDB" id="6265636at2"/>
<feature type="transmembrane region" description="Helical" evidence="1">
    <location>
        <begin position="91"/>
        <end position="110"/>
    </location>
</feature>
<proteinExistence type="predicted"/>
<organism evidence="2 3">
    <name type="scientific">Shewanella amazonensis (strain ATCC BAA-1098 / SB2B)</name>
    <dbReference type="NCBI Taxonomy" id="326297"/>
    <lineage>
        <taxon>Bacteria</taxon>
        <taxon>Pseudomonadati</taxon>
        <taxon>Pseudomonadota</taxon>
        <taxon>Gammaproteobacteria</taxon>
        <taxon>Alteromonadales</taxon>
        <taxon>Shewanellaceae</taxon>
        <taxon>Shewanella</taxon>
    </lineage>
</organism>
<gene>
    <name evidence="2" type="ordered locus">Sama_2729</name>
</gene>
<keyword evidence="3" id="KW-1185">Reference proteome</keyword>
<evidence type="ECO:0000256" key="1">
    <source>
        <dbReference type="SAM" id="Phobius"/>
    </source>
</evidence>
<name>A1S975_SHEAM</name>
<dbReference type="Proteomes" id="UP000009175">
    <property type="component" value="Chromosome"/>
</dbReference>
<keyword evidence="1" id="KW-0472">Membrane</keyword>
<dbReference type="AlphaFoldDB" id="A1S975"/>
<feature type="transmembrane region" description="Helical" evidence="1">
    <location>
        <begin position="116"/>
        <end position="132"/>
    </location>
</feature>
<dbReference type="HOGENOM" id="CLU_1712028_0_0_6"/>
<feature type="transmembrane region" description="Helical" evidence="1">
    <location>
        <begin position="41"/>
        <end position="60"/>
    </location>
</feature>
<evidence type="ECO:0000313" key="3">
    <source>
        <dbReference type="Proteomes" id="UP000009175"/>
    </source>
</evidence>
<evidence type="ECO:0000313" key="2">
    <source>
        <dbReference type="EMBL" id="ABM00932.1"/>
    </source>
</evidence>
<dbReference type="RefSeq" id="WP_011760837.1">
    <property type="nucleotide sequence ID" value="NC_008700.1"/>
</dbReference>
<protein>
    <submittedName>
        <fullName evidence="2">Uncharacterized protein</fullName>
    </submittedName>
</protein>
<keyword evidence="1" id="KW-0812">Transmembrane</keyword>
<dbReference type="eggNOG" id="ENOG503007D">
    <property type="taxonomic scope" value="Bacteria"/>
</dbReference>
<reference evidence="2 3" key="1">
    <citation type="submission" date="2006-12" db="EMBL/GenBank/DDBJ databases">
        <title>Complete sequence of Shewanella amazonensis SB2B.</title>
        <authorList>
            <consortium name="US DOE Joint Genome Institute"/>
            <person name="Copeland A."/>
            <person name="Lucas S."/>
            <person name="Lapidus A."/>
            <person name="Barry K."/>
            <person name="Detter J.C."/>
            <person name="Glavina del Rio T."/>
            <person name="Hammon N."/>
            <person name="Israni S."/>
            <person name="Dalin E."/>
            <person name="Tice H."/>
            <person name="Pitluck S."/>
            <person name="Munk A.C."/>
            <person name="Brettin T."/>
            <person name="Bruce D."/>
            <person name="Han C."/>
            <person name="Tapia R."/>
            <person name="Gilna P."/>
            <person name="Schmutz J."/>
            <person name="Larimer F."/>
            <person name="Land M."/>
            <person name="Hauser L."/>
            <person name="Kyrpides N."/>
            <person name="Mikhailova N."/>
            <person name="Fredrickson J."/>
            <person name="Richardson P."/>
        </authorList>
    </citation>
    <scope>NUCLEOTIDE SEQUENCE [LARGE SCALE GENOMIC DNA]</scope>
    <source>
        <strain evidence="3">ATCC BAA-1098 / SB2B</strain>
    </source>
</reference>